<proteinExistence type="predicted"/>
<organism evidence="1 2">
    <name type="scientific">Euphydryas editha</name>
    <name type="common">Edith's checkerspot</name>
    <dbReference type="NCBI Taxonomy" id="104508"/>
    <lineage>
        <taxon>Eukaryota</taxon>
        <taxon>Metazoa</taxon>
        <taxon>Ecdysozoa</taxon>
        <taxon>Arthropoda</taxon>
        <taxon>Hexapoda</taxon>
        <taxon>Insecta</taxon>
        <taxon>Pterygota</taxon>
        <taxon>Neoptera</taxon>
        <taxon>Endopterygota</taxon>
        <taxon>Lepidoptera</taxon>
        <taxon>Glossata</taxon>
        <taxon>Ditrysia</taxon>
        <taxon>Papilionoidea</taxon>
        <taxon>Nymphalidae</taxon>
        <taxon>Nymphalinae</taxon>
        <taxon>Euphydryas</taxon>
    </lineage>
</organism>
<dbReference type="AlphaFoldDB" id="A0AAU9UTT2"/>
<protein>
    <submittedName>
        <fullName evidence="1">Uncharacterized protein</fullName>
    </submittedName>
</protein>
<accession>A0AAU9UTT2</accession>
<comment type="caution">
    <text evidence="1">The sequence shown here is derived from an EMBL/GenBank/DDBJ whole genome shotgun (WGS) entry which is preliminary data.</text>
</comment>
<evidence type="ECO:0000313" key="2">
    <source>
        <dbReference type="Proteomes" id="UP001153954"/>
    </source>
</evidence>
<evidence type="ECO:0000313" key="1">
    <source>
        <dbReference type="EMBL" id="CAH2101325.1"/>
    </source>
</evidence>
<dbReference type="Proteomes" id="UP001153954">
    <property type="component" value="Unassembled WGS sequence"/>
</dbReference>
<dbReference type="EMBL" id="CAKOGL010000023">
    <property type="protein sequence ID" value="CAH2101325.1"/>
    <property type="molecule type" value="Genomic_DNA"/>
</dbReference>
<gene>
    <name evidence="1" type="ORF">EEDITHA_LOCUS16094</name>
</gene>
<name>A0AAU9UTT2_EUPED</name>
<sequence length="409" mass="43200">MCQWVSVGVSGCQRVSVSTVECSAHRRLRLGQLVRRVVEAVVGRHGRVAELQPHDVSVSGCQRVSAGVSEYSRVQCAPQAPAWAAGAARSRGGGRAARARGRAPAARCECQWVSAGVSGCQWVSVSTVECSAHRRLRLGQLVRRVVEAVVGRHGRVAERQPHDLVRRVVEAVVGRHGRVAERQPHDVSVSGCQRVSAGVSEYSRVQCAPQAPAWAAGAARSRGGGRAARARGRAPAARCECQWVSVGVSGCQRVSVSTVECSAHRRLRLGQLVRRVVEAVVGRHGRVAERQPHDVSVSGCQRVSVGVSEYSRVQCAPQAPAWAAGAARSRGGGRAARARGRAPAARCECQWVSVGVSEYSRVQCAPQAPAWAAGAARSRGGGRAARARGRAPAARCECQWVSAGVSGCQ</sequence>
<keyword evidence="2" id="KW-1185">Reference proteome</keyword>
<reference evidence="1" key="1">
    <citation type="submission" date="2022-03" db="EMBL/GenBank/DDBJ databases">
        <authorList>
            <person name="Tunstrom K."/>
        </authorList>
    </citation>
    <scope>NUCLEOTIDE SEQUENCE</scope>
</reference>